<keyword evidence="4" id="KW-1185">Reference proteome</keyword>
<feature type="region of interest" description="Disordered" evidence="1">
    <location>
        <begin position="1"/>
        <end position="48"/>
    </location>
</feature>
<dbReference type="RefSeq" id="WP_231450076.1">
    <property type="nucleotide sequence ID" value="NZ_JAJOMB010000050.1"/>
</dbReference>
<keyword evidence="2" id="KW-1133">Transmembrane helix</keyword>
<feature type="transmembrane region" description="Helical" evidence="2">
    <location>
        <begin position="217"/>
        <end position="242"/>
    </location>
</feature>
<accession>A0A9X1NN84</accession>
<comment type="caution">
    <text evidence="3">The sequence shown here is derived from an EMBL/GenBank/DDBJ whole genome shotgun (WGS) entry which is preliminary data.</text>
</comment>
<feature type="transmembrane region" description="Helical" evidence="2">
    <location>
        <begin position="60"/>
        <end position="83"/>
    </location>
</feature>
<organism evidence="3 4">
    <name type="scientific">Kineosporia babensis</name>
    <dbReference type="NCBI Taxonomy" id="499548"/>
    <lineage>
        <taxon>Bacteria</taxon>
        <taxon>Bacillati</taxon>
        <taxon>Actinomycetota</taxon>
        <taxon>Actinomycetes</taxon>
        <taxon>Kineosporiales</taxon>
        <taxon>Kineosporiaceae</taxon>
        <taxon>Kineosporia</taxon>
    </lineage>
</organism>
<gene>
    <name evidence="3" type="ORF">LR394_40675</name>
</gene>
<keyword evidence="2" id="KW-0812">Transmembrane</keyword>
<evidence type="ECO:0000256" key="2">
    <source>
        <dbReference type="SAM" id="Phobius"/>
    </source>
</evidence>
<name>A0A9X1NN84_9ACTN</name>
<dbReference type="AlphaFoldDB" id="A0A9X1NN84"/>
<feature type="transmembrane region" description="Helical" evidence="2">
    <location>
        <begin position="103"/>
        <end position="129"/>
    </location>
</feature>
<dbReference type="Proteomes" id="UP001138997">
    <property type="component" value="Unassembled WGS sequence"/>
</dbReference>
<feature type="compositionally biased region" description="Basic residues" evidence="1">
    <location>
        <begin position="1"/>
        <end position="10"/>
    </location>
</feature>
<protein>
    <submittedName>
        <fullName evidence="3">Uncharacterized protein</fullName>
    </submittedName>
</protein>
<feature type="transmembrane region" description="Helical" evidence="2">
    <location>
        <begin position="149"/>
        <end position="174"/>
    </location>
</feature>
<proteinExistence type="predicted"/>
<keyword evidence="2" id="KW-0472">Membrane</keyword>
<sequence length="333" mass="36387">MKPPTRKRRRPDAAAVKPRATAAPARTGSPAATHGSASPSAQTELTAPAGKDPQTELIKLGVQVIAPTTVISALLYYFGYVATRARFAYFGIDLDLLGLSQQALLMQSVGVMFPPLVLALAIVGLGIWLHVTLERALRTGRRRRVLRGVAYGFVALGCILLTRGTVGMVIPTIAETEAPATTPGCLALGSLLLASGRRLHLRTSTRTAADHHPRHETTAWVCVWLIVALSSFWAINSFAWVYGRGQATVDVRRLNEKPQIILDTKESLRLPATVVREDRLDGPEGQDFNYRSSGWRLYTATGDQMFLIPDSWQREGTVLLIPIGNNVRVQMYP</sequence>
<evidence type="ECO:0000313" key="3">
    <source>
        <dbReference type="EMBL" id="MCD5317225.1"/>
    </source>
</evidence>
<evidence type="ECO:0000256" key="1">
    <source>
        <dbReference type="SAM" id="MobiDB-lite"/>
    </source>
</evidence>
<feature type="compositionally biased region" description="Low complexity" evidence="1">
    <location>
        <begin position="13"/>
        <end position="33"/>
    </location>
</feature>
<dbReference type="EMBL" id="JAJOMB010000050">
    <property type="protein sequence ID" value="MCD5317225.1"/>
    <property type="molecule type" value="Genomic_DNA"/>
</dbReference>
<feature type="compositionally biased region" description="Polar residues" evidence="1">
    <location>
        <begin position="35"/>
        <end position="45"/>
    </location>
</feature>
<evidence type="ECO:0000313" key="4">
    <source>
        <dbReference type="Proteomes" id="UP001138997"/>
    </source>
</evidence>
<reference evidence="3" key="1">
    <citation type="submission" date="2021-11" db="EMBL/GenBank/DDBJ databases">
        <title>Streptomyces corallinus and Kineosporia corallina sp. nov., two new coral-derived marine actinobacteria.</title>
        <authorList>
            <person name="Buangrab K."/>
            <person name="Sutthacheep M."/>
            <person name="Yeemin T."/>
            <person name="Harunari E."/>
            <person name="Igarashi Y."/>
            <person name="Sripreechasak P."/>
            <person name="Kanchanasin P."/>
            <person name="Tanasupawat S."/>
            <person name="Phongsopitanun W."/>
        </authorList>
    </citation>
    <scope>NUCLEOTIDE SEQUENCE</scope>
    <source>
        <strain evidence="3">JCM 31032</strain>
    </source>
</reference>